<evidence type="ECO:0000256" key="21">
    <source>
        <dbReference type="RuleBase" id="RU003971"/>
    </source>
</evidence>
<dbReference type="OMA" id="HNVQEID"/>
<keyword evidence="16" id="KW-1015">Disulfide bond</keyword>
<comment type="similarity">
    <text evidence="2 21">Belongs to the peptidase C14A family.</text>
</comment>
<dbReference type="Pfam" id="PF00656">
    <property type="entry name" value="Peptidase_C14"/>
    <property type="match status" value="1"/>
</dbReference>
<evidence type="ECO:0000256" key="17">
    <source>
        <dbReference type="ARBA" id="ARBA00023303"/>
    </source>
</evidence>
<dbReference type="InterPro" id="IPR052039">
    <property type="entry name" value="Caspase-related_regulators"/>
</dbReference>
<dbReference type="PROSITE" id="PS01121">
    <property type="entry name" value="CASPASE_HIS"/>
    <property type="match status" value="1"/>
</dbReference>
<evidence type="ECO:0000259" key="24">
    <source>
        <dbReference type="PROSITE" id="PS50207"/>
    </source>
</evidence>
<feature type="transmembrane region" description="Helical" evidence="23">
    <location>
        <begin position="249"/>
        <end position="271"/>
    </location>
</feature>
<dbReference type="InterPro" id="IPR002138">
    <property type="entry name" value="Pept_C14_p10"/>
</dbReference>
<dbReference type="InterPro" id="IPR032675">
    <property type="entry name" value="LRR_dom_sf"/>
</dbReference>
<dbReference type="AlphaFoldDB" id="A0A913WQE9"/>
<dbReference type="PROSITE" id="PS01122">
    <property type="entry name" value="CASPASE_CYS"/>
    <property type="match status" value="1"/>
</dbReference>
<evidence type="ECO:0008006" key="28">
    <source>
        <dbReference type="Google" id="ProtNLM"/>
    </source>
</evidence>
<feature type="domain" description="Caspase family p20" evidence="25">
    <location>
        <begin position="642"/>
        <end position="765"/>
    </location>
</feature>
<dbReference type="PROSITE" id="PS51450">
    <property type="entry name" value="LRR"/>
    <property type="match status" value="2"/>
</dbReference>
<dbReference type="KEGG" id="epa:110231815"/>
<comment type="similarity">
    <text evidence="3">Belongs to the LRRC8 family.</text>
</comment>
<evidence type="ECO:0000256" key="4">
    <source>
        <dbReference type="ARBA" id="ARBA00022448"/>
    </source>
</evidence>
<dbReference type="GO" id="GO:0006508">
    <property type="term" value="P:proteolysis"/>
    <property type="evidence" value="ECO:0007669"/>
    <property type="project" value="UniProtKB-KW"/>
</dbReference>
<dbReference type="InterPro" id="IPR011600">
    <property type="entry name" value="Pept_C14_caspase"/>
</dbReference>
<keyword evidence="11" id="KW-0788">Thiol protease</keyword>
<keyword evidence="13" id="KW-0406">Ion transport</keyword>
<name>A0A913WQE9_EXADI</name>
<dbReference type="InterPro" id="IPR055414">
    <property type="entry name" value="LRR_R13L4/SHOC2-like"/>
</dbReference>
<evidence type="ECO:0000256" key="14">
    <source>
        <dbReference type="ARBA" id="ARBA00023136"/>
    </source>
</evidence>
<evidence type="ECO:0000256" key="12">
    <source>
        <dbReference type="ARBA" id="ARBA00022989"/>
    </source>
</evidence>
<dbReference type="SMART" id="SM00115">
    <property type="entry name" value="CASc"/>
    <property type="match status" value="1"/>
</dbReference>
<dbReference type="Pfam" id="PF23598">
    <property type="entry name" value="LRR_14"/>
    <property type="match status" value="1"/>
</dbReference>
<evidence type="ECO:0000256" key="2">
    <source>
        <dbReference type="ARBA" id="ARBA00010134"/>
    </source>
</evidence>
<keyword evidence="6" id="KW-0433">Leucine-rich repeat</keyword>
<dbReference type="Proteomes" id="UP000887567">
    <property type="component" value="Unplaced"/>
</dbReference>
<feature type="domain" description="Caspase family p10" evidence="24">
    <location>
        <begin position="807"/>
        <end position="887"/>
    </location>
</feature>
<keyword evidence="15" id="KW-0865">Zymogen</keyword>
<dbReference type="GeneID" id="110231815"/>
<dbReference type="Gene3D" id="3.40.50.1460">
    <property type="match status" value="1"/>
</dbReference>
<evidence type="ECO:0000256" key="7">
    <source>
        <dbReference type="ARBA" id="ARBA00022670"/>
    </source>
</evidence>
<evidence type="ECO:0000256" key="1">
    <source>
        <dbReference type="ARBA" id="ARBA00004651"/>
    </source>
</evidence>
<dbReference type="PROSITE" id="PS50208">
    <property type="entry name" value="CASPASE_P20"/>
    <property type="match status" value="1"/>
</dbReference>
<dbReference type="PANTHER" id="PTHR22576:SF41">
    <property type="entry name" value="CASPASE 14, APOPTOSIS-RELATED CYSTEINE PEPTIDASE"/>
    <property type="match status" value="1"/>
</dbReference>
<feature type="transmembrane region" description="Helical" evidence="23">
    <location>
        <begin position="23"/>
        <end position="42"/>
    </location>
</feature>
<keyword evidence="12 23" id="KW-1133">Transmembrane helix</keyword>
<dbReference type="GO" id="GO:0004197">
    <property type="term" value="F:cysteine-type endopeptidase activity"/>
    <property type="evidence" value="ECO:0007669"/>
    <property type="project" value="InterPro"/>
</dbReference>
<evidence type="ECO:0000256" key="20">
    <source>
        <dbReference type="ARBA" id="ARBA00024167"/>
    </source>
</evidence>
<reference evidence="26" key="1">
    <citation type="submission" date="2022-11" db="UniProtKB">
        <authorList>
            <consortium name="EnsemblMetazoa"/>
        </authorList>
    </citation>
    <scope>IDENTIFICATION</scope>
</reference>
<dbReference type="CDD" id="cd00032">
    <property type="entry name" value="CASc"/>
    <property type="match status" value="1"/>
</dbReference>
<dbReference type="SUPFAM" id="SSF52058">
    <property type="entry name" value="L domain-like"/>
    <property type="match status" value="1"/>
</dbReference>
<dbReference type="InterPro" id="IPR029030">
    <property type="entry name" value="Caspase-like_dom_sf"/>
</dbReference>
<sequence>MFPVDPLSRFQEANPKYKLIKPWWAVLTGYFAIALLVIAVLAGTMQATQRNLVCVPTKNCTSFNHSLPASKTNNSCKDNKTTLLLKLPDRRLYDFVEIECGRIVFHDFVSYFPFIIFIQAIALIVVDNILLTLPEPSALVDHFLSLVIECYNTSGTSLSLWKVLWHAIIPKNTDHGHKIDKLDGDEDPEQGNHDKQPLLKKTSQSADGGSLHSLAPSPTLSEDEAIKAEALYEKVGQFQIAAEKNQHLYYIYLAQAIIQSIISCSIFAYLVHHSSTFKVNAKCTIDDTISGDYKHFKCTDFLVPFFRNLNIFSCVLSAAYCFMSVFICIWVLLFVYKKSEKYDFASERSVNEGRSNDSGNEENNRKRHEDLGLLKLLSPTDPATGNLAFLLHLLNHCNTLYLQRFSIFLSQKNEKVIKQYILMIKWPVEKLKKMTEDGGRALKLANLSGIPKTVFQMTDLDFLKLNNCHVKDDLDPNDWSKLHLRSLSLVSCGLTTIPVAILNMDSLETLDLSYNNINCIPPEIHQLTSLRALDVSHNNITEGVEHLIEMEELAELNVRENNSLDFNSLTEKPGNLKRITINEVMLKKMDEDTKSKLKDIIYTKVLSDRDVFVIKYSPERAPQHVENIRKKGEMIYKMTSHPKGVALIINISQYANMFVPDRYGSEVDVERLEKLFDGIGYQVKIIGQEIVCNKGLFREVLRTVFEEYAHGDSAILTVMSHGGEEGMYLTNGDIITVDEMVGTMQTERLQGKPKLIFLQACRGSRFMSPTRLDYNSIEDDLPTVQHPDQVDGVLARAPFDVTLREEQSDTLIAYSTLQGFASFRNTVTGSFFINALVDVFSKHAWEEDILSLLTFVNYEVSRRLSMSEYKQVPAPQTTLRKKFYFFPGYFGEDDQNQTN</sequence>
<keyword evidence="14 23" id="KW-0472">Membrane</keyword>
<evidence type="ECO:0000256" key="22">
    <source>
        <dbReference type="SAM" id="MobiDB-lite"/>
    </source>
</evidence>
<protein>
    <recommendedName>
        <fullName evidence="28">Caspase-8</fullName>
    </recommendedName>
</protein>
<comment type="catalytic activity">
    <reaction evidence="20">
        <text>chloride(in) = chloride(out)</text>
        <dbReference type="Rhea" id="RHEA:29823"/>
        <dbReference type="ChEBI" id="CHEBI:17996"/>
    </reaction>
</comment>
<evidence type="ECO:0000256" key="3">
    <source>
        <dbReference type="ARBA" id="ARBA00010471"/>
    </source>
</evidence>
<dbReference type="InterPro" id="IPR015917">
    <property type="entry name" value="Pept_C14A"/>
</dbReference>
<keyword evidence="8 23" id="KW-0812">Transmembrane</keyword>
<evidence type="ECO:0000313" key="27">
    <source>
        <dbReference type="Proteomes" id="UP000887567"/>
    </source>
</evidence>
<comment type="catalytic activity">
    <reaction evidence="18">
        <text>iodide(out) = iodide(in)</text>
        <dbReference type="Rhea" id="RHEA:66324"/>
        <dbReference type="ChEBI" id="CHEBI:16382"/>
    </reaction>
</comment>
<proteinExistence type="inferred from homology"/>
<keyword evidence="9" id="KW-0677">Repeat</keyword>
<dbReference type="InterPro" id="IPR033139">
    <property type="entry name" value="Caspase_cys_AS"/>
</dbReference>
<dbReference type="RefSeq" id="XP_020892531.1">
    <property type="nucleotide sequence ID" value="XM_021036872.2"/>
</dbReference>
<evidence type="ECO:0000256" key="8">
    <source>
        <dbReference type="ARBA" id="ARBA00022692"/>
    </source>
</evidence>
<dbReference type="GO" id="GO:0034220">
    <property type="term" value="P:monoatomic ion transmembrane transport"/>
    <property type="evidence" value="ECO:0007669"/>
    <property type="project" value="UniProtKB-KW"/>
</dbReference>
<comment type="catalytic activity">
    <reaction evidence="19">
        <text>taurine(out) = taurine(in)</text>
        <dbReference type="Rhea" id="RHEA:66328"/>
        <dbReference type="ChEBI" id="CHEBI:507393"/>
    </reaction>
</comment>
<dbReference type="Gene3D" id="3.80.10.10">
    <property type="entry name" value="Ribonuclease Inhibitor"/>
    <property type="match status" value="1"/>
</dbReference>
<keyword evidence="27" id="KW-1185">Reference proteome</keyword>
<comment type="subcellular location">
    <subcellularLocation>
        <location evidence="1">Cell membrane</location>
        <topology evidence="1">Multi-pass membrane protein</topology>
    </subcellularLocation>
</comment>
<evidence type="ECO:0000259" key="25">
    <source>
        <dbReference type="PROSITE" id="PS50208"/>
    </source>
</evidence>
<dbReference type="PRINTS" id="PR00376">
    <property type="entry name" value="IL1BCENZYME"/>
</dbReference>
<dbReference type="EnsemblMetazoa" id="XM_021036872.2">
    <property type="protein sequence ID" value="XP_020892531.1"/>
    <property type="gene ID" value="LOC110231815"/>
</dbReference>
<accession>A0A913WQE9</accession>
<evidence type="ECO:0000256" key="5">
    <source>
        <dbReference type="ARBA" id="ARBA00022475"/>
    </source>
</evidence>
<dbReference type="InterPro" id="IPR003591">
    <property type="entry name" value="Leu-rich_rpt_typical-subtyp"/>
</dbReference>
<keyword evidence="10" id="KW-0378">Hydrolase</keyword>
<evidence type="ECO:0000256" key="6">
    <source>
        <dbReference type="ARBA" id="ARBA00022614"/>
    </source>
</evidence>
<keyword evidence="17" id="KW-0407">Ion channel</keyword>
<evidence type="ECO:0000256" key="18">
    <source>
        <dbReference type="ARBA" id="ARBA00024145"/>
    </source>
</evidence>
<dbReference type="OrthoDB" id="5967614at2759"/>
<evidence type="ECO:0000256" key="11">
    <source>
        <dbReference type="ARBA" id="ARBA00022807"/>
    </source>
</evidence>
<dbReference type="GO" id="GO:0005886">
    <property type="term" value="C:plasma membrane"/>
    <property type="evidence" value="ECO:0007669"/>
    <property type="project" value="UniProtKB-SubCell"/>
</dbReference>
<evidence type="ECO:0000256" key="9">
    <source>
        <dbReference type="ARBA" id="ARBA00022737"/>
    </source>
</evidence>
<evidence type="ECO:0000256" key="10">
    <source>
        <dbReference type="ARBA" id="ARBA00022801"/>
    </source>
</evidence>
<dbReference type="PROSITE" id="PS50207">
    <property type="entry name" value="CASPASE_P10"/>
    <property type="match status" value="1"/>
</dbReference>
<dbReference type="InterPro" id="IPR016129">
    <property type="entry name" value="Caspase_his_AS"/>
</dbReference>
<organism evidence="26 27">
    <name type="scientific">Exaiptasia diaphana</name>
    <name type="common">Tropical sea anemone</name>
    <name type="synonym">Aiptasia pulchella</name>
    <dbReference type="NCBI Taxonomy" id="2652724"/>
    <lineage>
        <taxon>Eukaryota</taxon>
        <taxon>Metazoa</taxon>
        <taxon>Cnidaria</taxon>
        <taxon>Anthozoa</taxon>
        <taxon>Hexacorallia</taxon>
        <taxon>Actiniaria</taxon>
        <taxon>Aiptasiidae</taxon>
        <taxon>Exaiptasia</taxon>
    </lineage>
</organism>
<dbReference type="InterPro" id="IPR001309">
    <property type="entry name" value="Pept_C14_p20"/>
</dbReference>
<evidence type="ECO:0000256" key="15">
    <source>
        <dbReference type="ARBA" id="ARBA00023145"/>
    </source>
</evidence>
<dbReference type="Pfam" id="PF12534">
    <property type="entry name" value="Pannexin_like"/>
    <property type="match status" value="1"/>
</dbReference>
<dbReference type="InterPro" id="IPR001611">
    <property type="entry name" value="Leu-rich_rpt"/>
</dbReference>
<evidence type="ECO:0000256" key="23">
    <source>
        <dbReference type="SAM" id="Phobius"/>
    </source>
</evidence>
<dbReference type="SUPFAM" id="SSF52129">
    <property type="entry name" value="Caspase-like"/>
    <property type="match status" value="1"/>
</dbReference>
<feature type="transmembrane region" description="Helical" evidence="23">
    <location>
        <begin position="309"/>
        <end position="336"/>
    </location>
</feature>
<dbReference type="SMART" id="SM00369">
    <property type="entry name" value="LRR_TYP"/>
    <property type="match status" value="2"/>
</dbReference>
<feature type="transmembrane region" description="Helical" evidence="23">
    <location>
        <begin position="111"/>
        <end position="131"/>
    </location>
</feature>
<evidence type="ECO:0000313" key="26">
    <source>
        <dbReference type="EnsemblMetazoa" id="XP_020892531.1"/>
    </source>
</evidence>
<evidence type="ECO:0000256" key="16">
    <source>
        <dbReference type="ARBA" id="ARBA00023157"/>
    </source>
</evidence>
<evidence type="ECO:0000256" key="19">
    <source>
        <dbReference type="ARBA" id="ARBA00024158"/>
    </source>
</evidence>
<dbReference type="PANTHER" id="PTHR22576">
    <property type="entry name" value="MUCOSA ASSOCIATED LYMPHOID TISSUE LYMPHOMA TRANSLOCATION PROTEIN 1/PARACASPASE"/>
    <property type="match status" value="1"/>
</dbReference>
<feature type="region of interest" description="Disordered" evidence="22">
    <location>
        <begin position="179"/>
        <end position="219"/>
    </location>
</feature>
<keyword evidence="7" id="KW-0645">Protease</keyword>
<keyword evidence="5" id="KW-1003">Cell membrane</keyword>
<keyword evidence="4" id="KW-0813">Transport</keyword>
<dbReference type="InterPro" id="IPR021040">
    <property type="entry name" value="LRRC8_Pannexin-like"/>
</dbReference>
<evidence type="ECO:0000256" key="13">
    <source>
        <dbReference type="ARBA" id="ARBA00023065"/>
    </source>
</evidence>